<feature type="domain" description="Reverse transcriptase Ty1/copia-type" evidence="2">
    <location>
        <begin position="78"/>
        <end position="131"/>
    </location>
</feature>
<proteinExistence type="predicted"/>
<dbReference type="AlphaFoldDB" id="A0AAD8RBK6"/>
<dbReference type="EMBL" id="JAUUTY010000006">
    <property type="protein sequence ID" value="KAK1617262.1"/>
    <property type="molecule type" value="Genomic_DNA"/>
</dbReference>
<reference evidence="3" key="1">
    <citation type="submission" date="2023-07" db="EMBL/GenBank/DDBJ databases">
        <title>A chromosome-level genome assembly of Lolium multiflorum.</title>
        <authorList>
            <person name="Chen Y."/>
            <person name="Copetti D."/>
            <person name="Kolliker R."/>
            <person name="Studer B."/>
        </authorList>
    </citation>
    <scope>NUCLEOTIDE SEQUENCE</scope>
    <source>
        <strain evidence="3">02402/16</strain>
        <tissue evidence="3">Leaf</tissue>
    </source>
</reference>
<evidence type="ECO:0000313" key="4">
    <source>
        <dbReference type="Proteomes" id="UP001231189"/>
    </source>
</evidence>
<evidence type="ECO:0000259" key="2">
    <source>
        <dbReference type="Pfam" id="PF07727"/>
    </source>
</evidence>
<protein>
    <recommendedName>
        <fullName evidence="2">Reverse transcriptase Ty1/copia-type domain-containing protein</fullName>
    </recommendedName>
</protein>
<comment type="caution">
    <text evidence="3">The sequence shown here is derived from an EMBL/GenBank/DDBJ whole genome shotgun (WGS) entry which is preliminary data.</text>
</comment>
<evidence type="ECO:0000256" key="1">
    <source>
        <dbReference type="SAM" id="MobiDB-lite"/>
    </source>
</evidence>
<accession>A0AAD8RBK6</accession>
<name>A0AAD8RBK6_LOLMU</name>
<keyword evidence="4" id="KW-1185">Reference proteome</keyword>
<gene>
    <name evidence="3" type="ORF">QYE76_022779</name>
</gene>
<feature type="compositionally biased region" description="Acidic residues" evidence="1">
    <location>
        <begin position="451"/>
        <end position="471"/>
    </location>
</feature>
<sequence>MMHQPKNKNKTLPLMYKIKDKIKVKINQSFIMVPMRIQSTLALLRKVFKIKHMRLSNPKQLRKLKFKVMTGTQMIKLIKFEMSMMGEMKFFLGFEIKQLREGTFINQAKYLQDMLKRFKMTEMKGVATPMVTKCHLALDPNGGASRGGRRRSRHDRSSDEYAPNAPRKSVTSRRKNKEVRENYKAMDPVSYSAIRMKNWYEDVPRDEEIEGRRYWCIEQEFIYMDIYEPMKNLRPMQAIDVDILAENNHFEDAIWVAGSYKCARDVSEERNYTLDVMDFIFHEIHDAMVSRTTIPYAPYIQLLINNSVAVVGEDLSGYPLVKHHVKKPVSSAVPAPDTFMGDARSSGFAPARHRDVPAMRKQVTRLSWFQRHILCMNIEIHKENYAASRERSEIKHTQAVILHKLSGDQGPPPQPPAHQGYSGWHSAQVPWSDLDDCLQRSNTSRRSPDAPDTDEEEDDAAYESDDDDASE</sequence>
<feature type="region of interest" description="Disordered" evidence="1">
    <location>
        <begin position="137"/>
        <end position="179"/>
    </location>
</feature>
<dbReference type="Pfam" id="PF07727">
    <property type="entry name" value="RVT_2"/>
    <property type="match status" value="1"/>
</dbReference>
<evidence type="ECO:0000313" key="3">
    <source>
        <dbReference type="EMBL" id="KAK1617262.1"/>
    </source>
</evidence>
<dbReference type="InterPro" id="IPR013103">
    <property type="entry name" value="RVT_2"/>
</dbReference>
<organism evidence="3 4">
    <name type="scientific">Lolium multiflorum</name>
    <name type="common">Italian ryegrass</name>
    <name type="synonym">Lolium perenne subsp. multiflorum</name>
    <dbReference type="NCBI Taxonomy" id="4521"/>
    <lineage>
        <taxon>Eukaryota</taxon>
        <taxon>Viridiplantae</taxon>
        <taxon>Streptophyta</taxon>
        <taxon>Embryophyta</taxon>
        <taxon>Tracheophyta</taxon>
        <taxon>Spermatophyta</taxon>
        <taxon>Magnoliopsida</taxon>
        <taxon>Liliopsida</taxon>
        <taxon>Poales</taxon>
        <taxon>Poaceae</taxon>
        <taxon>BOP clade</taxon>
        <taxon>Pooideae</taxon>
        <taxon>Poodae</taxon>
        <taxon>Poeae</taxon>
        <taxon>Poeae Chloroplast Group 2 (Poeae type)</taxon>
        <taxon>Loliodinae</taxon>
        <taxon>Loliinae</taxon>
        <taxon>Lolium</taxon>
    </lineage>
</organism>
<feature type="region of interest" description="Disordered" evidence="1">
    <location>
        <begin position="405"/>
        <end position="471"/>
    </location>
</feature>
<dbReference type="Proteomes" id="UP001231189">
    <property type="component" value="Unassembled WGS sequence"/>
</dbReference>